<comment type="caution">
    <text evidence="1">The sequence shown here is derived from an EMBL/GenBank/DDBJ whole genome shotgun (WGS) entry which is preliminary data.</text>
</comment>
<dbReference type="InterPro" id="IPR013783">
    <property type="entry name" value="Ig-like_fold"/>
</dbReference>
<keyword evidence="2" id="KW-1185">Reference proteome</keyword>
<gene>
    <name evidence="1" type="ORF">HMF3257_04025</name>
</gene>
<proteinExistence type="predicted"/>
<dbReference type="Gene3D" id="2.60.40.10">
    <property type="entry name" value="Immunoglobulins"/>
    <property type="match status" value="1"/>
</dbReference>
<sequence>MISSTSIVSGLAPGLYTVVITDSKGCTATRSVPVGSTSGLSLGVSSTSTTCGQVNGTAHVNVSGGSGNYSYSWTNSAGSVVSTGADLVNVGTGVYTLQVSDGSSGCSSMTTVVIGGSSPVQLTTQVQNASCGGSTGSASVTASGGSGSYSYQWKNGSGVVVSTTSSLVNAVSGSYTVVVTDSNGCSNTVVVTINNTTGPQVSGTVTNVLCNGSGSGSVVLTVTGVLHRSATSGATAQRVRI</sequence>
<evidence type="ECO:0008006" key="3">
    <source>
        <dbReference type="Google" id="ProtNLM"/>
    </source>
</evidence>
<reference evidence="1 2" key="1">
    <citation type="submission" date="2018-06" db="EMBL/GenBank/DDBJ databases">
        <title>Spirosoma sp. HMF3257 Genome sequencing and assembly.</title>
        <authorList>
            <person name="Kang H."/>
            <person name="Cha I."/>
            <person name="Kim H."/>
            <person name="Kang J."/>
            <person name="Joh K."/>
        </authorList>
    </citation>
    <scope>NUCLEOTIDE SEQUENCE [LARGE SCALE GENOMIC DNA]</scope>
    <source>
        <strain evidence="1 2">HMF3257</strain>
    </source>
</reference>
<organism evidence="1 2">
    <name type="scientific">Spirosoma telluris</name>
    <dbReference type="NCBI Taxonomy" id="2183553"/>
    <lineage>
        <taxon>Bacteria</taxon>
        <taxon>Pseudomonadati</taxon>
        <taxon>Bacteroidota</taxon>
        <taxon>Cytophagia</taxon>
        <taxon>Cytophagales</taxon>
        <taxon>Cytophagaceae</taxon>
        <taxon>Spirosoma</taxon>
    </lineage>
</organism>
<dbReference type="InterPro" id="IPR025667">
    <property type="entry name" value="SprB_repeat"/>
</dbReference>
<dbReference type="Pfam" id="PF13573">
    <property type="entry name" value="SprB"/>
    <property type="match status" value="2"/>
</dbReference>
<dbReference type="AlphaFoldDB" id="A0A327NHI1"/>
<accession>A0A327NHI1</accession>
<dbReference type="EMBL" id="QLII01000001">
    <property type="protein sequence ID" value="RAI73779.1"/>
    <property type="molecule type" value="Genomic_DNA"/>
</dbReference>
<evidence type="ECO:0000313" key="2">
    <source>
        <dbReference type="Proteomes" id="UP000249016"/>
    </source>
</evidence>
<dbReference type="Proteomes" id="UP000249016">
    <property type="component" value="Unassembled WGS sequence"/>
</dbReference>
<dbReference type="RefSeq" id="WP_111340654.1">
    <property type="nucleotide sequence ID" value="NZ_QLII01000001.1"/>
</dbReference>
<name>A0A327NHI1_9BACT</name>
<protein>
    <recommendedName>
        <fullName evidence="3">Ig-like domain-containing protein</fullName>
    </recommendedName>
</protein>
<evidence type="ECO:0000313" key="1">
    <source>
        <dbReference type="EMBL" id="RAI73779.1"/>
    </source>
</evidence>